<accession>A0A8J3A8S7</accession>
<name>A0A8J3A8S7_9ACTN</name>
<protein>
    <submittedName>
        <fullName evidence="2">Uncharacterized protein</fullName>
    </submittedName>
</protein>
<feature type="transmembrane region" description="Helical" evidence="1">
    <location>
        <begin position="12"/>
        <end position="37"/>
    </location>
</feature>
<reference evidence="2" key="1">
    <citation type="journal article" date="2014" name="Int. J. Syst. Evol. Microbiol.">
        <title>Complete genome sequence of Corynebacterium casei LMG S-19264T (=DSM 44701T), isolated from a smear-ripened cheese.</title>
        <authorList>
            <consortium name="US DOE Joint Genome Institute (JGI-PGF)"/>
            <person name="Walter F."/>
            <person name="Albersmeier A."/>
            <person name="Kalinowski J."/>
            <person name="Ruckert C."/>
        </authorList>
    </citation>
    <scope>NUCLEOTIDE SEQUENCE</scope>
    <source>
        <strain evidence="2">CGMCC 1.14988</strain>
    </source>
</reference>
<proteinExistence type="predicted"/>
<reference evidence="2" key="2">
    <citation type="submission" date="2020-09" db="EMBL/GenBank/DDBJ databases">
        <authorList>
            <person name="Sun Q."/>
            <person name="Zhou Y."/>
        </authorList>
    </citation>
    <scope>NUCLEOTIDE SEQUENCE</scope>
    <source>
        <strain evidence="2">CGMCC 1.14988</strain>
    </source>
</reference>
<comment type="caution">
    <text evidence="2">The sequence shown here is derived from an EMBL/GenBank/DDBJ whole genome shotgun (WGS) entry which is preliminary data.</text>
</comment>
<evidence type="ECO:0000313" key="2">
    <source>
        <dbReference type="EMBL" id="GGI04711.1"/>
    </source>
</evidence>
<dbReference type="Proteomes" id="UP000650511">
    <property type="component" value="Unassembled WGS sequence"/>
</dbReference>
<dbReference type="AlphaFoldDB" id="A0A8J3A8S7"/>
<keyword evidence="3" id="KW-1185">Reference proteome</keyword>
<organism evidence="2 3">
    <name type="scientific">Egicoccus halophilus</name>
    <dbReference type="NCBI Taxonomy" id="1670830"/>
    <lineage>
        <taxon>Bacteria</taxon>
        <taxon>Bacillati</taxon>
        <taxon>Actinomycetota</taxon>
        <taxon>Nitriliruptoria</taxon>
        <taxon>Egicoccales</taxon>
        <taxon>Egicoccaceae</taxon>
        <taxon>Egicoccus</taxon>
    </lineage>
</organism>
<evidence type="ECO:0000313" key="3">
    <source>
        <dbReference type="Proteomes" id="UP000650511"/>
    </source>
</evidence>
<sequence>MLAALGAPGASGLVAVLLGLVVGCVVAAVHLAACSLVDEARGRPVSLRRPAWSLGLFVMAGLLLLVVGGATRS</sequence>
<keyword evidence="1" id="KW-0812">Transmembrane</keyword>
<keyword evidence="1" id="KW-1133">Transmembrane helix</keyword>
<gene>
    <name evidence="2" type="ORF">GCM10011354_10460</name>
</gene>
<evidence type="ECO:0000256" key="1">
    <source>
        <dbReference type="SAM" id="Phobius"/>
    </source>
</evidence>
<keyword evidence="1" id="KW-0472">Membrane</keyword>
<feature type="transmembrane region" description="Helical" evidence="1">
    <location>
        <begin position="49"/>
        <end position="70"/>
    </location>
</feature>
<dbReference type="EMBL" id="BMHA01000003">
    <property type="protein sequence ID" value="GGI04711.1"/>
    <property type="molecule type" value="Genomic_DNA"/>
</dbReference>